<gene>
    <name evidence="9" type="ORF">BACCOP_02160</name>
</gene>
<evidence type="ECO:0000256" key="1">
    <source>
        <dbReference type="ARBA" id="ARBA00004571"/>
    </source>
</evidence>
<dbReference type="NCBIfam" id="TIGR04056">
    <property type="entry name" value="OMP_RagA_SusC"/>
    <property type="match status" value="1"/>
</dbReference>
<dbReference type="STRING" id="470145.BACCOP_02160"/>
<dbReference type="GO" id="GO:0009279">
    <property type="term" value="C:cell outer membrane"/>
    <property type="evidence" value="ECO:0007669"/>
    <property type="project" value="UniProtKB-SubCell"/>
</dbReference>
<dbReference type="Proteomes" id="UP000003146">
    <property type="component" value="Unassembled WGS sequence"/>
</dbReference>
<evidence type="ECO:0000256" key="2">
    <source>
        <dbReference type="ARBA" id="ARBA00022448"/>
    </source>
</evidence>
<evidence type="ECO:0000313" key="10">
    <source>
        <dbReference type="Proteomes" id="UP000003146"/>
    </source>
</evidence>
<organism evidence="9 10">
    <name type="scientific">Phocaeicola coprocola DSM 17136</name>
    <dbReference type="NCBI Taxonomy" id="470145"/>
    <lineage>
        <taxon>Bacteria</taxon>
        <taxon>Pseudomonadati</taxon>
        <taxon>Bacteroidota</taxon>
        <taxon>Bacteroidia</taxon>
        <taxon>Bacteroidales</taxon>
        <taxon>Bacteroidaceae</taxon>
        <taxon>Phocaeicola</taxon>
    </lineage>
</organism>
<reference evidence="9 10" key="1">
    <citation type="submission" date="2008-04" db="EMBL/GenBank/DDBJ databases">
        <title>Draft genome sequence of Bacteroides coprocola (DSM 17136).</title>
        <authorList>
            <person name="Sudarsanam P."/>
            <person name="Ley R."/>
            <person name="Guruge J."/>
            <person name="Turnbaugh P.J."/>
            <person name="Mahowald M."/>
            <person name="Liep D."/>
            <person name="Gordon J."/>
        </authorList>
    </citation>
    <scope>NUCLEOTIDE SEQUENCE [LARGE SCALE GENOMIC DNA]</scope>
    <source>
        <strain evidence="9 10">DSM 17136</strain>
    </source>
</reference>
<comment type="subcellular location">
    <subcellularLocation>
        <location evidence="1 7">Cell outer membrane</location>
        <topology evidence="1 7">Multi-pass membrane protein</topology>
    </subcellularLocation>
</comment>
<sequence length="1026" mass="114040">MFTFAIVLNHNFNQFMKKKLVFILMSLLFVVGAYAQRMVTVQGVVTDATFKEPVIGANIVVKGTTLGTICDVDGKYVLENVPADGTLVFSFIGMKTVEVKVDGKTTVNVELSDDVQKLEDVVVIGYGTSKAKDLTAPISVVKSDQIASQATTSPMSALQGKVPGMNVVSSGAPGSGPKVTIRGLGSFGDTSPLYVVDGMFYDNINFLNNSDIQEISVLKDASAAAIYGVRAANGVVIITTKKGKRNTKARITYNGYVGVQTATNVLDMANSHEYATLVLEANRQAYEPLVKASIEKFGGNYDSLTFGADTDWYDELLRPALMTNHGVDIAGGSEKATYAVGVNYLYQNGIMDTRNSYNRLNFRANFDFEATDWLKVGSNIVISNSEQYNAENSAWLAAYNMPSLIPVYDYSRSDDEAFPEKFASPQQIGLTNNFSNPVAIAKYNNNSLNENFQVMANFFAELNLIPNKLKFKTSYSQDFSLIRGRVYVQPYLVSSLQQNSESRLTKTDTNYYNYIWDNTLTYTDSWGSHNLNVLLGQSARQEQMRKLEGKATNVPGDYDEYLYLTQGNATGREVSDDGSCYRGLSYFARASYDYAGKYLLSLTMRADGSSKYQNKWGYFPSVGAAWVMSDEDFFKKQEVIDYMKVRASWGQLGNDHVSASDGFASIVTGTSASGVFGNTTLPGFQNTSYFSWLGWEKVEEFNVGVNFAVLDSRLNVDVDYYNRMTKNAVISTTLPFSTQTLAGNNGEIENSGVDIQLNWSDKIGKDFSYYAGVNLSTLRNRVKSLNGAPYIYGGSAESRTINLVGEEMQSYYGYKVLGVYQNQAQIDADPIANANGLEPGDFIYEDINNDQVIDDKDRQILGSNIPRLTYSFNLGFQYKNLEFSLSTFGQAGNEIYNRKRAVRYTQANFNFDKDFYDNRWTGEGSTNTYPSAKGMLKAWNNSHTNSFFVEKGNFFRIQNIMLAYNFRNIRMGGYTLPGVKLSLTADRPFTYFTSNGFTPEISQNFGWDEGVYPLAATYTFGLTIDF</sequence>
<comment type="similarity">
    <text evidence="7">Belongs to the TonB-dependent receptor family.</text>
</comment>
<proteinExistence type="inferred from homology"/>
<name>B3JJT6_9BACT</name>
<dbReference type="eggNOG" id="COG1629">
    <property type="taxonomic scope" value="Bacteria"/>
</dbReference>
<dbReference type="InterPro" id="IPR037066">
    <property type="entry name" value="Plug_dom_sf"/>
</dbReference>
<keyword evidence="5 7" id="KW-0472">Membrane</keyword>
<dbReference type="Pfam" id="PF07715">
    <property type="entry name" value="Plug"/>
    <property type="match status" value="1"/>
</dbReference>
<dbReference type="InterPro" id="IPR008969">
    <property type="entry name" value="CarboxyPept-like_regulatory"/>
</dbReference>
<dbReference type="InterPro" id="IPR036942">
    <property type="entry name" value="Beta-barrel_TonB_sf"/>
</dbReference>
<feature type="domain" description="TonB-dependent receptor plug" evidence="8">
    <location>
        <begin position="131"/>
        <end position="235"/>
    </location>
</feature>
<dbReference type="AlphaFoldDB" id="B3JJT6"/>
<dbReference type="Gene3D" id="2.170.130.10">
    <property type="entry name" value="TonB-dependent receptor, plug domain"/>
    <property type="match status" value="1"/>
</dbReference>
<evidence type="ECO:0000256" key="6">
    <source>
        <dbReference type="ARBA" id="ARBA00023237"/>
    </source>
</evidence>
<evidence type="ECO:0000256" key="7">
    <source>
        <dbReference type="PROSITE-ProRule" id="PRU01360"/>
    </source>
</evidence>
<dbReference type="NCBIfam" id="TIGR04057">
    <property type="entry name" value="SusC_RagA_signa"/>
    <property type="match status" value="1"/>
</dbReference>
<accession>B3JJT6</accession>
<dbReference type="EMBL" id="ABIY02000088">
    <property type="protein sequence ID" value="EDV00755.1"/>
    <property type="molecule type" value="Genomic_DNA"/>
</dbReference>
<reference evidence="9 10" key="2">
    <citation type="submission" date="2008-04" db="EMBL/GenBank/DDBJ databases">
        <authorList>
            <person name="Fulton L."/>
            <person name="Clifton S."/>
            <person name="Fulton B."/>
            <person name="Xu J."/>
            <person name="Minx P."/>
            <person name="Pepin K.H."/>
            <person name="Johnson M."/>
            <person name="Thiruvilangam P."/>
            <person name="Bhonagiri V."/>
            <person name="Nash W.E."/>
            <person name="Mardis E.R."/>
            <person name="Wilson R.K."/>
        </authorList>
    </citation>
    <scope>NUCLEOTIDE SEQUENCE [LARGE SCALE GENOMIC DNA]</scope>
    <source>
        <strain evidence="9 10">DSM 17136</strain>
    </source>
</reference>
<evidence type="ECO:0000313" key="9">
    <source>
        <dbReference type="EMBL" id="EDV00755.1"/>
    </source>
</evidence>
<evidence type="ECO:0000256" key="3">
    <source>
        <dbReference type="ARBA" id="ARBA00022452"/>
    </source>
</evidence>
<evidence type="ECO:0000256" key="4">
    <source>
        <dbReference type="ARBA" id="ARBA00022692"/>
    </source>
</evidence>
<keyword evidence="3 7" id="KW-1134">Transmembrane beta strand</keyword>
<protein>
    <submittedName>
        <fullName evidence="9">TonB-linked outer membrane protein, SusC/RagA family</fullName>
    </submittedName>
</protein>
<evidence type="ECO:0000256" key="5">
    <source>
        <dbReference type="ARBA" id="ARBA00023136"/>
    </source>
</evidence>
<dbReference type="Gene3D" id="2.60.40.1120">
    <property type="entry name" value="Carboxypeptidase-like, regulatory domain"/>
    <property type="match status" value="1"/>
</dbReference>
<dbReference type="InterPro" id="IPR023996">
    <property type="entry name" value="TonB-dep_OMP_SusC/RagA"/>
</dbReference>
<keyword evidence="4 7" id="KW-0812">Transmembrane</keyword>
<evidence type="ECO:0000259" key="8">
    <source>
        <dbReference type="Pfam" id="PF07715"/>
    </source>
</evidence>
<dbReference type="InterPro" id="IPR012910">
    <property type="entry name" value="Plug_dom"/>
</dbReference>
<dbReference type="Gene3D" id="2.40.170.20">
    <property type="entry name" value="TonB-dependent receptor, beta-barrel domain"/>
    <property type="match status" value="1"/>
</dbReference>
<dbReference type="InterPro" id="IPR023997">
    <property type="entry name" value="TonB-dep_OMP_SusC/RagA_CS"/>
</dbReference>
<dbReference type="InterPro" id="IPR039426">
    <property type="entry name" value="TonB-dep_rcpt-like"/>
</dbReference>
<keyword evidence="2 7" id="KW-0813">Transport</keyword>
<comment type="caution">
    <text evidence="9">The sequence shown here is derived from an EMBL/GenBank/DDBJ whole genome shotgun (WGS) entry which is preliminary data.</text>
</comment>
<dbReference type="HOGENOM" id="CLU_004317_0_2_10"/>
<dbReference type="SUPFAM" id="SSF56935">
    <property type="entry name" value="Porins"/>
    <property type="match status" value="1"/>
</dbReference>
<dbReference type="Pfam" id="PF13715">
    <property type="entry name" value="CarbopepD_reg_2"/>
    <property type="match status" value="1"/>
</dbReference>
<keyword evidence="6 7" id="KW-0998">Cell outer membrane</keyword>
<dbReference type="PROSITE" id="PS52016">
    <property type="entry name" value="TONB_DEPENDENT_REC_3"/>
    <property type="match status" value="1"/>
</dbReference>
<dbReference type="SUPFAM" id="SSF49464">
    <property type="entry name" value="Carboxypeptidase regulatory domain-like"/>
    <property type="match status" value="1"/>
</dbReference>